<comment type="cofactor">
    <cofactor evidence="1">
        <name>FAD</name>
        <dbReference type="ChEBI" id="CHEBI:57692"/>
    </cofactor>
</comment>
<dbReference type="OrthoDB" id="1716816at2759"/>
<keyword evidence="5" id="KW-0560">Oxidoreductase</keyword>
<gene>
    <name evidence="9" type="ORF">BGW38_004472</name>
</gene>
<dbReference type="SUPFAM" id="SSF54373">
    <property type="entry name" value="FAD-linked reductases, C-terminal domain"/>
    <property type="match status" value="1"/>
</dbReference>
<dbReference type="SUPFAM" id="SSF51905">
    <property type="entry name" value="FAD/NAD(P)-binding domain"/>
    <property type="match status" value="1"/>
</dbReference>
<evidence type="ECO:0000313" key="10">
    <source>
        <dbReference type="Proteomes" id="UP000780801"/>
    </source>
</evidence>
<evidence type="ECO:0000256" key="3">
    <source>
        <dbReference type="ARBA" id="ARBA00022630"/>
    </source>
</evidence>
<dbReference type="Gene3D" id="3.30.9.10">
    <property type="entry name" value="D-Amino Acid Oxidase, subunit A, domain 2"/>
    <property type="match status" value="1"/>
</dbReference>
<keyword evidence="6" id="KW-0812">Transmembrane</keyword>
<evidence type="ECO:0000313" key="9">
    <source>
        <dbReference type="EMBL" id="KAF9579319.1"/>
    </source>
</evidence>
<keyword evidence="3" id="KW-0285">Flavoprotein</keyword>
<dbReference type="GO" id="GO:0071949">
    <property type="term" value="F:FAD binding"/>
    <property type="evidence" value="ECO:0007669"/>
    <property type="project" value="InterPro"/>
</dbReference>
<protein>
    <submittedName>
        <fullName evidence="9">Uncharacterized protein</fullName>
    </submittedName>
</protein>
<keyword evidence="6" id="KW-1133">Transmembrane helix</keyword>
<keyword evidence="6" id="KW-0472">Membrane</keyword>
<dbReference type="Proteomes" id="UP000780801">
    <property type="component" value="Unassembled WGS sequence"/>
</dbReference>
<keyword evidence="10" id="KW-1185">Reference proteome</keyword>
<keyword evidence="4" id="KW-0274">FAD</keyword>
<dbReference type="InterPro" id="IPR036188">
    <property type="entry name" value="FAD/NAD-bd_sf"/>
</dbReference>
<evidence type="ECO:0000256" key="1">
    <source>
        <dbReference type="ARBA" id="ARBA00001974"/>
    </source>
</evidence>
<feature type="domain" description="FAD-binding" evidence="7">
    <location>
        <begin position="16"/>
        <end position="398"/>
    </location>
</feature>
<dbReference type="EMBL" id="JAABOA010002864">
    <property type="protein sequence ID" value="KAF9579319.1"/>
    <property type="molecule type" value="Genomic_DNA"/>
</dbReference>
<feature type="transmembrane region" description="Helical" evidence="6">
    <location>
        <begin position="12"/>
        <end position="31"/>
    </location>
</feature>
<dbReference type="PANTHER" id="PTHR43004">
    <property type="entry name" value="TRK SYSTEM POTASSIUM UPTAKE PROTEIN"/>
    <property type="match status" value="1"/>
</dbReference>
<reference evidence="9" key="1">
    <citation type="journal article" date="2020" name="Fungal Divers.">
        <title>Resolving the Mortierellaceae phylogeny through synthesis of multi-gene phylogenetics and phylogenomics.</title>
        <authorList>
            <person name="Vandepol N."/>
            <person name="Liber J."/>
            <person name="Desiro A."/>
            <person name="Na H."/>
            <person name="Kennedy M."/>
            <person name="Barry K."/>
            <person name="Grigoriev I.V."/>
            <person name="Miller A.N."/>
            <person name="O'Donnell K."/>
            <person name="Stajich J.E."/>
            <person name="Bonito G."/>
        </authorList>
    </citation>
    <scope>NUCLEOTIDE SEQUENCE</scope>
    <source>
        <strain evidence="9">KOD1015</strain>
    </source>
</reference>
<sequence>MTTVQSPSATESHVFPVLISGAGPIGLLLALQLTKFNVPVRIIDRSQTICPLSRSLAIQPRALEILSMIDPQLWNTFLNRGQKIKNFHIWWGNSLINTIPVILGENTYFRYFLALEQCRTSELIMNRLNELGVFVDYGWELVDTKVVEDNGESYVESTIRKAKETSQENLADIDSDTDILNSDIKIVGQVSQYIQEDGREYEVQVVRSRYLVGSDGGRSTVRHKLKIPFNGCTLKHKTFMFDGTIETDMSLIGNLSAIVGSNKVPMECIPLSNGNMRTTVVGGDVEPNEDLTQTVKELTPERLEEMVRGIIAPASFKILRASWISVFQVNERRAETFVQKNKIFLAGDAAHTHSSSGGYGLGTGMQDAHNLAWKLALVHQGLAHESLLETYREREPIADLSIKLSGAFLRVHHSKNIFRYLVVAFAKVLPHILSFLKLISVSPPEIMMLRISYPQNSLNIPHATQKKPGVEAAVGARAPDASLKVISSSEGQQVESKTEEPLRVYDLFVGLGQFNIMVFTGTTLDPKSKGNDISTPASRLHSVIQSRLTAWRYRWYYEAESKDRPMPKHLLRLHVVATATAPIHEDNGVEALAGQANGNGEVYLDESSLAHTRYELDARNGPTSGGIVVVRPDAHIGYRVQGTGESAWNDVERYLESILISK</sequence>
<evidence type="ECO:0000256" key="6">
    <source>
        <dbReference type="SAM" id="Phobius"/>
    </source>
</evidence>
<dbReference type="InterPro" id="IPR036249">
    <property type="entry name" value="Thioredoxin-like_sf"/>
</dbReference>
<dbReference type="InterPro" id="IPR012941">
    <property type="entry name" value="Phe_hydrox_C_dim_dom"/>
</dbReference>
<evidence type="ECO:0000259" key="7">
    <source>
        <dbReference type="Pfam" id="PF01494"/>
    </source>
</evidence>
<evidence type="ECO:0000256" key="4">
    <source>
        <dbReference type="ARBA" id="ARBA00022827"/>
    </source>
</evidence>
<evidence type="ECO:0000256" key="2">
    <source>
        <dbReference type="ARBA" id="ARBA00007801"/>
    </source>
</evidence>
<dbReference type="PANTHER" id="PTHR43004:SF19">
    <property type="entry name" value="BINDING MONOOXYGENASE, PUTATIVE (JCVI)-RELATED"/>
    <property type="match status" value="1"/>
</dbReference>
<dbReference type="InterPro" id="IPR038220">
    <property type="entry name" value="PHOX_C_sf"/>
</dbReference>
<dbReference type="Gene3D" id="3.50.50.60">
    <property type="entry name" value="FAD/NAD(P)-binding domain"/>
    <property type="match status" value="1"/>
</dbReference>
<dbReference type="PRINTS" id="PR00420">
    <property type="entry name" value="RNGMNOXGNASE"/>
</dbReference>
<dbReference type="SUPFAM" id="SSF52833">
    <property type="entry name" value="Thioredoxin-like"/>
    <property type="match status" value="1"/>
</dbReference>
<dbReference type="Pfam" id="PF01494">
    <property type="entry name" value="FAD_binding_3"/>
    <property type="match status" value="1"/>
</dbReference>
<organism evidence="9 10">
    <name type="scientific">Lunasporangiospora selenospora</name>
    <dbReference type="NCBI Taxonomy" id="979761"/>
    <lineage>
        <taxon>Eukaryota</taxon>
        <taxon>Fungi</taxon>
        <taxon>Fungi incertae sedis</taxon>
        <taxon>Mucoromycota</taxon>
        <taxon>Mortierellomycotina</taxon>
        <taxon>Mortierellomycetes</taxon>
        <taxon>Mortierellales</taxon>
        <taxon>Mortierellaceae</taxon>
        <taxon>Lunasporangiospora</taxon>
    </lineage>
</organism>
<dbReference type="InterPro" id="IPR050641">
    <property type="entry name" value="RIFMO-like"/>
</dbReference>
<evidence type="ECO:0000256" key="5">
    <source>
        <dbReference type="ARBA" id="ARBA00023002"/>
    </source>
</evidence>
<accession>A0A9P6FQ42</accession>
<dbReference type="Pfam" id="PF07976">
    <property type="entry name" value="Phe_hydrox_dim"/>
    <property type="match status" value="1"/>
</dbReference>
<proteinExistence type="inferred from homology"/>
<dbReference type="Gene3D" id="3.40.30.20">
    <property type="match status" value="1"/>
</dbReference>
<feature type="domain" description="Phenol hydroxylase-like C-terminal dimerisation" evidence="8">
    <location>
        <begin position="453"/>
        <end position="661"/>
    </location>
</feature>
<name>A0A9P6FQ42_9FUNG</name>
<comment type="similarity">
    <text evidence="2">Belongs to the PheA/TfdB FAD monooxygenase family.</text>
</comment>
<dbReference type="GO" id="GO:0016709">
    <property type="term" value="F:oxidoreductase activity, acting on paired donors, with incorporation or reduction of molecular oxygen, NAD(P)H as one donor, and incorporation of one atom of oxygen"/>
    <property type="evidence" value="ECO:0007669"/>
    <property type="project" value="UniProtKB-ARBA"/>
</dbReference>
<comment type="caution">
    <text evidence="9">The sequence shown here is derived from an EMBL/GenBank/DDBJ whole genome shotgun (WGS) entry which is preliminary data.</text>
</comment>
<dbReference type="AlphaFoldDB" id="A0A9P6FQ42"/>
<dbReference type="InterPro" id="IPR002938">
    <property type="entry name" value="FAD-bd"/>
</dbReference>
<evidence type="ECO:0000259" key="8">
    <source>
        <dbReference type="Pfam" id="PF07976"/>
    </source>
</evidence>